<dbReference type="Pfam" id="PF00158">
    <property type="entry name" value="Sigma54_activat"/>
    <property type="match status" value="1"/>
</dbReference>
<dbReference type="GO" id="GO:0043565">
    <property type="term" value="F:sequence-specific DNA binding"/>
    <property type="evidence" value="ECO:0007669"/>
    <property type="project" value="InterPro"/>
</dbReference>
<dbReference type="Pfam" id="PF25601">
    <property type="entry name" value="AAA_lid_14"/>
    <property type="match status" value="1"/>
</dbReference>
<evidence type="ECO:0000313" key="6">
    <source>
        <dbReference type="Proteomes" id="UP000251647"/>
    </source>
</evidence>
<dbReference type="GO" id="GO:0006355">
    <property type="term" value="P:regulation of DNA-templated transcription"/>
    <property type="evidence" value="ECO:0007669"/>
    <property type="project" value="InterPro"/>
</dbReference>
<dbReference type="EMBL" id="UATL01000005">
    <property type="protein sequence ID" value="SPY44531.1"/>
    <property type="molecule type" value="Genomic_DNA"/>
</dbReference>
<dbReference type="InterPro" id="IPR009057">
    <property type="entry name" value="Homeodomain-like_sf"/>
</dbReference>
<accession>A0A2T3QNC3</accession>
<dbReference type="RefSeq" id="WP_005304372.1">
    <property type="nucleotide sequence ID" value="NZ_PYOG01000003.1"/>
</dbReference>
<organism evidence="5 6">
    <name type="scientific">Photobacterium damselae</name>
    <dbReference type="NCBI Taxonomy" id="38293"/>
    <lineage>
        <taxon>Bacteria</taxon>
        <taxon>Pseudomonadati</taxon>
        <taxon>Pseudomonadota</taxon>
        <taxon>Gammaproteobacteria</taxon>
        <taxon>Vibrionales</taxon>
        <taxon>Vibrionaceae</taxon>
        <taxon>Photobacterium</taxon>
    </lineage>
</organism>
<dbReference type="SUPFAM" id="SSF52540">
    <property type="entry name" value="P-loop containing nucleoside triphosphate hydrolases"/>
    <property type="match status" value="1"/>
</dbReference>
<dbReference type="InterPro" id="IPR045343">
    <property type="entry name" value="VpsR"/>
</dbReference>
<evidence type="ECO:0000256" key="1">
    <source>
        <dbReference type="ARBA" id="ARBA00022741"/>
    </source>
</evidence>
<dbReference type="Gene3D" id="1.10.8.60">
    <property type="match status" value="1"/>
</dbReference>
<sequence>MIVNHQANVKKVNKKVVILSSSNDSWVLLLERNNYDVVRCKDIRELDAILEDETNCICIADLTNCVFSLACITTKAMNNQHVRWVTILNKEQLDVDVVRSFIGKFCSDYFLSPIVDGQFMPFIKHQMGMTKITNNKNPKDVLIKLLLSGESKKVKRLKDLVRRVSSSDVNIFITGENGTKKQSLARYLWHSSGRKYGRFFTIDCDLLLTSSTQRDIFYHYFSNSAKNIENFKNETVYLKNLQSLPQDFQLKLLEFFNLDLKSRLRLETQNDIKIISSSSIQPDTLLNEYQFNKELFYKLNIFHLDVPSLRERSEDIRKFAQYFLDIHLNKINTMAVKFSEDIDKLLLSYPWPNNLIELENQVKQAVISSEGPVITSDAFLLPSTKCAKRSLKSIKDEAEKDILLSALHLHHGQVMSAAKDLGISRATMYRLLSKHQILPDGDRIRA</sequence>
<dbReference type="Proteomes" id="UP000251647">
    <property type="component" value="Unassembled WGS sequence"/>
</dbReference>
<name>A0A2T3QNC3_PHODM</name>
<dbReference type="PANTHER" id="PTHR32071:SF120">
    <property type="entry name" value="TRANSCRIPTIONAL REGULATOR-RELATED"/>
    <property type="match status" value="1"/>
</dbReference>
<evidence type="ECO:0000313" key="5">
    <source>
        <dbReference type="EMBL" id="SPY44531.1"/>
    </source>
</evidence>
<dbReference type="Pfam" id="PF20161">
    <property type="entry name" value="VpsR"/>
    <property type="match status" value="1"/>
</dbReference>
<keyword evidence="2" id="KW-0067">ATP-binding</keyword>
<protein>
    <submittedName>
        <fullName evidence="5">Transcriptional regulatory protein ZraR</fullName>
    </submittedName>
</protein>
<keyword evidence="1" id="KW-0547">Nucleotide-binding</keyword>
<evidence type="ECO:0000256" key="2">
    <source>
        <dbReference type="ARBA" id="ARBA00022840"/>
    </source>
</evidence>
<dbReference type="AlphaFoldDB" id="A0A2T3QNC3"/>
<evidence type="ECO:0000256" key="4">
    <source>
        <dbReference type="ARBA" id="ARBA00023163"/>
    </source>
</evidence>
<keyword evidence="4" id="KW-0804">Transcription</keyword>
<dbReference type="Gene3D" id="3.40.50.300">
    <property type="entry name" value="P-loop containing nucleotide triphosphate hydrolases"/>
    <property type="match status" value="1"/>
</dbReference>
<dbReference type="InterPro" id="IPR002078">
    <property type="entry name" value="Sigma_54_int"/>
</dbReference>
<dbReference type="InterPro" id="IPR058031">
    <property type="entry name" value="AAA_lid_NorR"/>
</dbReference>
<dbReference type="InterPro" id="IPR027417">
    <property type="entry name" value="P-loop_NTPase"/>
</dbReference>
<dbReference type="Pfam" id="PF02954">
    <property type="entry name" value="HTH_8"/>
    <property type="match status" value="1"/>
</dbReference>
<dbReference type="InterPro" id="IPR002197">
    <property type="entry name" value="HTH_Fis"/>
</dbReference>
<keyword evidence="3" id="KW-0805">Transcription regulation</keyword>
<dbReference type="PANTHER" id="PTHR32071">
    <property type="entry name" value="TRANSCRIPTIONAL REGULATORY PROTEIN"/>
    <property type="match status" value="1"/>
</dbReference>
<proteinExistence type="predicted"/>
<reference evidence="5 6" key="1">
    <citation type="submission" date="2018-06" db="EMBL/GenBank/DDBJ databases">
        <authorList>
            <consortium name="Pathogen Informatics"/>
            <person name="Doyle S."/>
        </authorList>
    </citation>
    <scope>NUCLEOTIDE SEQUENCE [LARGE SCALE GENOMIC DNA]</scope>
    <source>
        <strain evidence="5 6">NCTC11647</strain>
    </source>
</reference>
<dbReference type="GO" id="GO:0005524">
    <property type="term" value="F:ATP binding"/>
    <property type="evidence" value="ECO:0007669"/>
    <property type="project" value="UniProtKB-KW"/>
</dbReference>
<dbReference type="Gene3D" id="1.10.10.60">
    <property type="entry name" value="Homeodomain-like"/>
    <property type="match status" value="1"/>
</dbReference>
<gene>
    <name evidence="5" type="primary">zraR_3</name>
    <name evidence="5" type="ORF">NCTC11647_03479</name>
</gene>
<dbReference type="PROSITE" id="PS50045">
    <property type="entry name" value="SIGMA54_INTERACT_4"/>
    <property type="match status" value="1"/>
</dbReference>
<dbReference type="OrthoDB" id="9804019at2"/>
<dbReference type="SUPFAM" id="SSF46689">
    <property type="entry name" value="Homeodomain-like"/>
    <property type="match status" value="1"/>
</dbReference>
<evidence type="ECO:0000256" key="3">
    <source>
        <dbReference type="ARBA" id="ARBA00023015"/>
    </source>
</evidence>